<feature type="domain" description="VWA-like" evidence="2">
    <location>
        <begin position="276"/>
        <end position="400"/>
    </location>
</feature>
<dbReference type="PANTHER" id="PTHR38730:SF1">
    <property type="entry name" value="SLL7028 PROTEIN"/>
    <property type="match status" value="1"/>
</dbReference>
<evidence type="ECO:0000313" key="4">
    <source>
        <dbReference type="EMBL" id="QKQ26297.1"/>
    </source>
</evidence>
<gene>
    <name evidence="4" type="ORF">HUE57_08370</name>
</gene>
<evidence type="ECO:0000259" key="2">
    <source>
        <dbReference type="Pfam" id="PF09967"/>
    </source>
</evidence>
<evidence type="ECO:0000313" key="5">
    <source>
        <dbReference type="Proteomes" id="UP000509658"/>
    </source>
</evidence>
<feature type="domain" description="Putative metallopeptidase" evidence="3">
    <location>
        <begin position="6"/>
        <end position="264"/>
    </location>
</feature>
<keyword evidence="5" id="KW-1185">Reference proteome</keyword>
<reference evidence="4 5" key="1">
    <citation type="submission" date="2020-05" db="EMBL/GenBank/DDBJ databases">
        <title>Horizontal transmission and recombination maintain forever young bacterial symbiont genomes.</title>
        <authorList>
            <person name="Russell S.L."/>
            <person name="Pepper-Tunick E."/>
            <person name="Svedberg J."/>
            <person name="Byrne A."/>
            <person name="Ruelas Castillo J."/>
            <person name="Vollmers C."/>
            <person name="Beinart R.A."/>
            <person name="Corbett-Detig R."/>
        </authorList>
    </citation>
    <scope>NUCLEOTIDE SEQUENCE [LARGE SCALE GENOMIC DNA]</scope>
    <source>
        <strain evidence="4">Santa_Monica_outfall</strain>
    </source>
</reference>
<dbReference type="EMBL" id="CP054491">
    <property type="protein sequence ID" value="QKQ26297.1"/>
    <property type="molecule type" value="Genomic_DNA"/>
</dbReference>
<feature type="region of interest" description="Disordered" evidence="1">
    <location>
        <begin position="148"/>
        <end position="197"/>
    </location>
</feature>
<dbReference type="PANTHER" id="PTHR38730">
    <property type="entry name" value="SLL7028 PROTEIN"/>
    <property type="match status" value="1"/>
</dbReference>
<dbReference type="InterPro" id="IPR025154">
    <property type="entry name" value="Put_metallopeptidase_dom"/>
</dbReference>
<dbReference type="KEGG" id="rev:HUE57_08370"/>
<evidence type="ECO:0000256" key="1">
    <source>
        <dbReference type="SAM" id="MobiDB-lite"/>
    </source>
</evidence>
<evidence type="ECO:0008006" key="6">
    <source>
        <dbReference type="Google" id="ProtNLM"/>
    </source>
</evidence>
<dbReference type="InterPro" id="IPR018698">
    <property type="entry name" value="VWA-like_dom"/>
</dbReference>
<dbReference type="RefSeq" id="WP_174673015.1">
    <property type="nucleotide sequence ID" value="NZ_CP054491.1"/>
</dbReference>
<proteinExistence type="predicted"/>
<name>A0A6N0HVK6_9GAMM</name>
<accession>A0A6N0HVK6</accession>
<protein>
    <recommendedName>
        <fullName evidence="6">Metallopeptidase domain-containing protein</fullName>
    </recommendedName>
</protein>
<dbReference type="Pfam" id="PF13203">
    <property type="entry name" value="DUF2201_N"/>
    <property type="match status" value="1"/>
</dbReference>
<dbReference type="Proteomes" id="UP000509658">
    <property type="component" value="Chromosome"/>
</dbReference>
<evidence type="ECO:0000259" key="3">
    <source>
        <dbReference type="Pfam" id="PF13203"/>
    </source>
</evidence>
<dbReference type="Pfam" id="PF09967">
    <property type="entry name" value="DUF2201"/>
    <property type="match status" value="1"/>
</dbReference>
<dbReference type="AlphaFoldDB" id="A0A6N0HVK6"/>
<sequence>MADSVETKLSAARTRLILDKPFLGALVMRLPMVEANPDWCATTATDARSFYFNRSYIEDLSVSQTQFVLAHEALHCALSHFSRRQYRVKHRWDLACDFAVNPLLLRDDLIPPPNAIVIEEYDDMTAEEIYPLIDDKDDSELLDQHLYDGDNEGEEQNNSQGSQGGSGSEKELDDNEPGGSKGAKAPPPLSVEEQQQLEVQWRQRMASAAQQALQAGKLSGAMARMVDHMLQPQLPWRMLLARYMTATARDDYSYSRPSRREGDAIFPSLRSAEIEVVVVLDTSGSVNDREISEFLSEVNSIKAQTRANITLHACDAALSPKGPWSFQPWEECALPEELEGGGGSDFRPIFEWLDREGRSPNLLVYFTDALGDFPEIEPNLPVIWLVKGKARVPWGQRVQLNR</sequence>
<organism evidence="4 5">
    <name type="scientific">Candidatus Reidiella endopervernicosa</name>
    <dbReference type="NCBI Taxonomy" id="2738883"/>
    <lineage>
        <taxon>Bacteria</taxon>
        <taxon>Pseudomonadati</taxon>
        <taxon>Pseudomonadota</taxon>
        <taxon>Gammaproteobacteria</taxon>
        <taxon>Candidatus Reidiella</taxon>
    </lineage>
</organism>